<feature type="transmembrane region" description="Helical" evidence="1">
    <location>
        <begin position="38"/>
        <end position="64"/>
    </location>
</feature>
<proteinExistence type="predicted"/>
<keyword evidence="3" id="KW-1185">Reference proteome</keyword>
<dbReference type="EMBL" id="JAEINI020000005">
    <property type="protein sequence ID" value="MCB5227061.1"/>
    <property type="molecule type" value="Genomic_DNA"/>
</dbReference>
<comment type="caution">
    <text evidence="2">The sequence shown here is derived from an EMBL/GenBank/DDBJ whole genome shotgun (WGS) entry which is preliminary data.</text>
</comment>
<reference evidence="2 3" key="1">
    <citation type="submission" date="2021-10" db="EMBL/GenBank/DDBJ databases">
        <title>Alishewanella koreense sp. nov. isolated from seawater of southwestern coast in South Korea and the proposal for the reclassification of Rheinheimera perlucida and Rheinheimera tuosuensis as Arsukibacterium perlucida and Arsukibacterium tuosuensis.</title>
        <authorList>
            <person name="Kim K.H."/>
            <person name="Ruan W."/>
            <person name="Kim K.R."/>
            <person name="Baek J.H."/>
            <person name="Jeon C.O."/>
        </authorList>
    </citation>
    <scope>NUCLEOTIDE SEQUENCE [LARGE SCALE GENOMIC DNA]</scope>
    <source>
        <strain evidence="2 3">16-MA</strain>
    </source>
</reference>
<name>A0ABS8C409_9ALTE</name>
<keyword evidence="1" id="KW-1133">Transmembrane helix</keyword>
<accession>A0ABS8C409</accession>
<dbReference type="Proteomes" id="UP000633814">
    <property type="component" value="Unassembled WGS sequence"/>
</dbReference>
<protein>
    <submittedName>
        <fullName evidence="2">Uncharacterized protein</fullName>
    </submittedName>
</protein>
<sequence length="73" mass="7855">MNRTLATILIIAIGIYCLPTLLAILATVFAVLMGVIGAIIGIGVSLAVTVLPLLILAYLVWWLVRDKRQPHSS</sequence>
<evidence type="ECO:0000313" key="3">
    <source>
        <dbReference type="Proteomes" id="UP000633814"/>
    </source>
</evidence>
<keyword evidence="1" id="KW-0812">Transmembrane</keyword>
<gene>
    <name evidence="2" type="ORF">JAO78_009570</name>
</gene>
<organism evidence="2 3">
    <name type="scientific">Alishewanella maricola</name>
    <dbReference type="NCBI Taxonomy" id="2795740"/>
    <lineage>
        <taxon>Bacteria</taxon>
        <taxon>Pseudomonadati</taxon>
        <taxon>Pseudomonadota</taxon>
        <taxon>Gammaproteobacteria</taxon>
        <taxon>Alteromonadales</taxon>
        <taxon>Alteromonadaceae</taxon>
        <taxon>Alishewanella</taxon>
    </lineage>
</organism>
<feature type="transmembrane region" description="Helical" evidence="1">
    <location>
        <begin position="7"/>
        <end position="32"/>
    </location>
</feature>
<evidence type="ECO:0000256" key="1">
    <source>
        <dbReference type="SAM" id="Phobius"/>
    </source>
</evidence>
<evidence type="ECO:0000313" key="2">
    <source>
        <dbReference type="EMBL" id="MCB5227061.1"/>
    </source>
</evidence>
<keyword evidence="1" id="KW-0472">Membrane</keyword>
<dbReference type="RefSeq" id="WP_226751122.1">
    <property type="nucleotide sequence ID" value="NZ_JAEINI020000005.1"/>
</dbReference>